<dbReference type="PANTHER" id="PTHR30055">
    <property type="entry name" value="HTH-TYPE TRANSCRIPTIONAL REGULATOR RUTR"/>
    <property type="match status" value="1"/>
</dbReference>
<organism evidence="5 6">
    <name type="scientific">Mycobacterium paraffinicum</name>
    <dbReference type="NCBI Taxonomy" id="53378"/>
    <lineage>
        <taxon>Bacteria</taxon>
        <taxon>Bacillati</taxon>
        <taxon>Actinomycetota</taxon>
        <taxon>Actinomycetes</taxon>
        <taxon>Mycobacteriales</taxon>
        <taxon>Mycobacteriaceae</taxon>
        <taxon>Mycobacterium</taxon>
    </lineage>
</organism>
<sequence>MRQQQAAQTRSKVVAAAAELFATLGYAGTTFAKIAAAAGVSAQTVQAHGPKAALLKAAAEYVTFGEPDKDDVFDLKLGQRLLATGDRDEAISSMISALSDMYGRGASLWLALAGAATMDPELGRYHAEWVADITLQHRRLLAVCRDRGWLRDDIPFDDLVETTAVLTSAETYQRIVHHGGLSADAYQKWLLRILNETVSKR</sequence>
<accession>A0ABP8RQM0</accession>
<protein>
    <submittedName>
        <fullName evidence="5">Helix-turn-helix domain-containing protein</fullName>
    </submittedName>
</protein>
<dbReference type="Gene3D" id="1.10.10.60">
    <property type="entry name" value="Homeodomain-like"/>
    <property type="match status" value="1"/>
</dbReference>
<dbReference type="SUPFAM" id="SSF48498">
    <property type="entry name" value="Tetracyclin repressor-like, C-terminal domain"/>
    <property type="match status" value="1"/>
</dbReference>
<evidence type="ECO:0000259" key="4">
    <source>
        <dbReference type="Pfam" id="PF00440"/>
    </source>
</evidence>
<dbReference type="InterPro" id="IPR036271">
    <property type="entry name" value="Tet_transcr_reg_TetR-rel_C_sf"/>
</dbReference>
<reference evidence="6" key="1">
    <citation type="journal article" date="2019" name="Int. J. Syst. Evol. Microbiol.">
        <title>The Global Catalogue of Microorganisms (GCM) 10K type strain sequencing project: providing services to taxonomists for standard genome sequencing and annotation.</title>
        <authorList>
            <consortium name="The Broad Institute Genomics Platform"/>
            <consortium name="The Broad Institute Genome Sequencing Center for Infectious Disease"/>
            <person name="Wu L."/>
            <person name="Ma J."/>
        </authorList>
    </citation>
    <scope>NUCLEOTIDE SEQUENCE [LARGE SCALE GENOMIC DNA]</scope>
    <source>
        <strain evidence="6">JCM 17782</strain>
    </source>
</reference>
<dbReference type="EMBL" id="BAABGF010000032">
    <property type="protein sequence ID" value="GAA4544195.1"/>
    <property type="molecule type" value="Genomic_DNA"/>
</dbReference>
<name>A0ABP8RQM0_9MYCO</name>
<feature type="domain" description="HTH tetR-type" evidence="4">
    <location>
        <begin position="14"/>
        <end position="48"/>
    </location>
</feature>
<keyword evidence="2" id="KW-0238">DNA-binding</keyword>
<evidence type="ECO:0000313" key="6">
    <source>
        <dbReference type="Proteomes" id="UP001501417"/>
    </source>
</evidence>
<comment type="caution">
    <text evidence="5">The sequence shown here is derived from an EMBL/GenBank/DDBJ whole genome shotgun (WGS) entry which is preliminary data.</text>
</comment>
<evidence type="ECO:0000313" key="5">
    <source>
        <dbReference type="EMBL" id="GAA4544195.1"/>
    </source>
</evidence>
<dbReference type="SUPFAM" id="SSF46689">
    <property type="entry name" value="Homeodomain-like"/>
    <property type="match status" value="1"/>
</dbReference>
<dbReference type="InterPro" id="IPR001647">
    <property type="entry name" value="HTH_TetR"/>
</dbReference>
<dbReference type="PANTHER" id="PTHR30055:SF234">
    <property type="entry name" value="HTH-TYPE TRANSCRIPTIONAL REGULATOR BETI"/>
    <property type="match status" value="1"/>
</dbReference>
<keyword evidence="3" id="KW-0804">Transcription</keyword>
<keyword evidence="1" id="KW-0805">Transcription regulation</keyword>
<proteinExistence type="predicted"/>
<dbReference type="Gene3D" id="1.10.357.10">
    <property type="entry name" value="Tetracycline Repressor, domain 2"/>
    <property type="match status" value="1"/>
</dbReference>
<dbReference type="InterPro" id="IPR009057">
    <property type="entry name" value="Homeodomain-like_sf"/>
</dbReference>
<evidence type="ECO:0000256" key="3">
    <source>
        <dbReference type="ARBA" id="ARBA00023163"/>
    </source>
</evidence>
<keyword evidence="6" id="KW-1185">Reference proteome</keyword>
<evidence type="ECO:0000256" key="2">
    <source>
        <dbReference type="ARBA" id="ARBA00023125"/>
    </source>
</evidence>
<dbReference type="InterPro" id="IPR050109">
    <property type="entry name" value="HTH-type_TetR-like_transc_reg"/>
</dbReference>
<evidence type="ECO:0000256" key="1">
    <source>
        <dbReference type="ARBA" id="ARBA00023015"/>
    </source>
</evidence>
<gene>
    <name evidence="5" type="ORF">GCM10023161_30610</name>
</gene>
<dbReference type="Pfam" id="PF00440">
    <property type="entry name" value="TetR_N"/>
    <property type="match status" value="1"/>
</dbReference>
<dbReference type="Proteomes" id="UP001501417">
    <property type="component" value="Unassembled WGS sequence"/>
</dbReference>